<reference evidence="2 3" key="1">
    <citation type="submission" date="2019-05" db="EMBL/GenBank/DDBJ databases">
        <title>Another draft genome of Portunus trituberculatus and its Hox gene families provides insights of decapod evolution.</title>
        <authorList>
            <person name="Jeong J.-H."/>
            <person name="Song I."/>
            <person name="Kim S."/>
            <person name="Choi T."/>
            <person name="Kim D."/>
            <person name="Ryu S."/>
            <person name="Kim W."/>
        </authorList>
    </citation>
    <scope>NUCLEOTIDE SEQUENCE [LARGE SCALE GENOMIC DNA]</scope>
    <source>
        <tissue evidence="2">Muscle</tissue>
    </source>
</reference>
<evidence type="ECO:0000313" key="3">
    <source>
        <dbReference type="Proteomes" id="UP000324222"/>
    </source>
</evidence>
<feature type="compositionally biased region" description="Basic and acidic residues" evidence="1">
    <location>
        <begin position="32"/>
        <end position="53"/>
    </location>
</feature>
<keyword evidence="3" id="KW-1185">Reference proteome</keyword>
<feature type="region of interest" description="Disordered" evidence="1">
    <location>
        <begin position="1"/>
        <end position="53"/>
    </location>
</feature>
<name>A0A5B7EPN7_PORTR</name>
<evidence type="ECO:0000256" key="1">
    <source>
        <dbReference type="SAM" id="MobiDB-lite"/>
    </source>
</evidence>
<dbReference type="EMBL" id="VSRR010003155">
    <property type="protein sequence ID" value="MPC34903.1"/>
    <property type="molecule type" value="Genomic_DNA"/>
</dbReference>
<dbReference type="AlphaFoldDB" id="A0A5B7EPN7"/>
<proteinExistence type="predicted"/>
<gene>
    <name evidence="2" type="ORF">E2C01_028306</name>
</gene>
<dbReference type="Proteomes" id="UP000324222">
    <property type="component" value="Unassembled WGS sequence"/>
</dbReference>
<evidence type="ECO:0000313" key="2">
    <source>
        <dbReference type="EMBL" id="MPC34903.1"/>
    </source>
</evidence>
<protein>
    <submittedName>
        <fullName evidence="2">Uncharacterized protein</fullName>
    </submittedName>
</protein>
<sequence>MRYFKEQKNNTEVLGLNTDEGRKEQGPMIGRWEAEGRGRSEREWEAQVRNSDERRSPKVDVPLAFYFLLVKET</sequence>
<organism evidence="2 3">
    <name type="scientific">Portunus trituberculatus</name>
    <name type="common">Swimming crab</name>
    <name type="synonym">Neptunus trituberculatus</name>
    <dbReference type="NCBI Taxonomy" id="210409"/>
    <lineage>
        <taxon>Eukaryota</taxon>
        <taxon>Metazoa</taxon>
        <taxon>Ecdysozoa</taxon>
        <taxon>Arthropoda</taxon>
        <taxon>Crustacea</taxon>
        <taxon>Multicrustacea</taxon>
        <taxon>Malacostraca</taxon>
        <taxon>Eumalacostraca</taxon>
        <taxon>Eucarida</taxon>
        <taxon>Decapoda</taxon>
        <taxon>Pleocyemata</taxon>
        <taxon>Brachyura</taxon>
        <taxon>Eubrachyura</taxon>
        <taxon>Portunoidea</taxon>
        <taxon>Portunidae</taxon>
        <taxon>Portuninae</taxon>
        <taxon>Portunus</taxon>
    </lineage>
</organism>
<accession>A0A5B7EPN7</accession>
<comment type="caution">
    <text evidence="2">The sequence shown here is derived from an EMBL/GenBank/DDBJ whole genome shotgun (WGS) entry which is preliminary data.</text>
</comment>